<protein>
    <recommendedName>
        <fullName evidence="2">DUF1559 domain-containing protein</fullName>
    </recommendedName>
</protein>
<sequence>MPYLFTCPYCNSQTEVEDQYSGQSGECFSCNSPIQLPDFDQIQAQADTTAAKQVSQKTIFRFAIAGMLLIVLVAGTAAVIRYGGTGLSRINETRLRRTESTNLEKIADGLNAYYKKHKSYPPATTYDSTGQPLHSWRVLILPFIGQEVLYEQFNLKEPWDSATNLTAALAMPDVYRHPSIQSNAAMYEQTGFFLVTGPQTVFPHKGKLDLDTMSDLPSQTILVVATSPPKGATIGSWTEPEDYSFARMQGNINSSNGTEIGGLHSTGVSIATIDGRSHFLKNQTDPQIVNALVTPNGNEQLRDDVLD</sequence>
<dbReference type="PANTHER" id="PTHR30093:SF2">
    <property type="entry name" value="TYPE II SECRETION SYSTEM PROTEIN H"/>
    <property type="match status" value="1"/>
</dbReference>
<evidence type="ECO:0000313" key="4">
    <source>
        <dbReference type="Proteomes" id="UP000315003"/>
    </source>
</evidence>
<feature type="transmembrane region" description="Helical" evidence="1">
    <location>
        <begin position="62"/>
        <end position="84"/>
    </location>
</feature>
<keyword evidence="1" id="KW-0472">Membrane</keyword>
<keyword evidence="1" id="KW-1133">Transmembrane helix</keyword>
<dbReference type="PANTHER" id="PTHR30093">
    <property type="entry name" value="GENERAL SECRETION PATHWAY PROTEIN G"/>
    <property type="match status" value="1"/>
</dbReference>
<dbReference type="InterPro" id="IPR011453">
    <property type="entry name" value="DUF1559"/>
</dbReference>
<proteinExistence type="predicted"/>
<feature type="domain" description="DUF1559" evidence="2">
    <location>
        <begin position="100"/>
        <end position="181"/>
    </location>
</feature>
<accession>A0A517SQN0</accession>
<dbReference type="EMBL" id="CP036272">
    <property type="protein sequence ID" value="QDT58432.1"/>
    <property type="molecule type" value="Genomic_DNA"/>
</dbReference>
<dbReference type="Pfam" id="PF07596">
    <property type="entry name" value="SBP_bac_10"/>
    <property type="match status" value="1"/>
</dbReference>
<gene>
    <name evidence="3" type="ORF">SV7mr_09250</name>
</gene>
<dbReference type="Proteomes" id="UP000315003">
    <property type="component" value="Chromosome"/>
</dbReference>
<dbReference type="RefSeq" id="WP_145269585.1">
    <property type="nucleotide sequence ID" value="NZ_CP036272.1"/>
</dbReference>
<dbReference type="AlphaFoldDB" id="A0A517SQN0"/>
<evidence type="ECO:0000313" key="3">
    <source>
        <dbReference type="EMBL" id="QDT58432.1"/>
    </source>
</evidence>
<name>A0A517SQN0_9BACT</name>
<evidence type="ECO:0000256" key="1">
    <source>
        <dbReference type="SAM" id="Phobius"/>
    </source>
</evidence>
<evidence type="ECO:0000259" key="2">
    <source>
        <dbReference type="Pfam" id="PF07596"/>
    </source>
</evidence>
<keyword evidence="1" id="KW-0812">Transmembrane</keyword>
<reference evidence="3 4" key="1">
    <citation type="submission" date="2019-02" db="EMBL/GenBank/DDBJ databases">
        <title>Deep-cultivation of Planctomycetes and their phenomic and genomic characterization uncovers novel biology.</title>
        <authorList>
            <person name="Wiegand S."/>
            <person name="Jogler M."/>
            <person name="Boedeker C."/>
            <person name="Pinto D."/>
            <person name="Vollmers J."/>
            <person name="Rivas-Marin E."/>
            <person name="Kohn T."/>
            <person name="Peeters S.H."/>
            <person name="Heuer A."/>
            <person name="Rast P."/>
            <person name="Oberbeckmann S."/>
            <person name="Bunk B."/>
            <person name="Jeske O."/>
            <person name="Meyerdierks A."/>
            <person name="Storesund J.E."/>
            <person name="Kallscheuer N."/>
            <person name="Luecker S."/>
            <person name="Lage O.M."/>
            <person name="Pohl T."/>
            <person name="Merkel B.J."/>
            <person name="Hornburger P."/>
            <person name="Mueller R.-W."/>
            <person name="Bruemmer F."/>
            <person name="Labrenz M."/>
            <person name="Spormann A.M."/>
            <person name="Op den Camp H."/>
            <person name="Overmann J."/>
            <person name="Amann R."/>
            <person name="Jetten M.S.M."/>
            <person name="Mascher T."/>
            <person name="Medema M.H."/>
            <person name="Devos D.P."/>
            <person name="Kaster A.-K."/>
            <person name="Ovreas L."/>
            <person name="Rohde M."/>
            <person name="Galperin M.Y."/>
            <person name="Jogler C."/>
        </authorList>
    </citation>
    <scope>NUCLEOTIDE SEQUENCE [LARGE SCALE GENOMIC DNA]</scope>
    <source>
        <strain evidence="3 4">SV_7m_r</strain>
    </source>
</reference>
<dbReference type="OrthoDB" id="285651at2"/>
<keyword evidence="4" id="KW-1185">Reference proteome</keyword>
<organism evidence="3 4">
    <name type="scientific">Stieleria bergensis</name>
    <dbReference type="NCBI Taxonomy" id="2528025"/>
    <lineage>
        <taxon>Bacteria</taxon>
        <taxon>Pseudomonadati</taxon>
        <taxon>Planctomycetota</taxon>
        <taxon>Planctomycetia</taxon>
        <taxon>Pirellulales</taxon>
        <taxon>Pirellulaceae</taxon>
        <taxon>Stieleria</taxon>
    </lineage>
</organism>